<evidence type="ECO:0000313" key="1">
    <source>
        <dbReference type="EnsemblPlants" id="KQL07344"/>
    </source>
</evidence>
<evidence type="ECO:0000313" key="2">
    <source>
        <dbReference type="Proteomes" id="UP000004995"/>
    </source>
</evidence>
<dbReference type="EMBL" id="AGNK02003334">
    <property type="status" value="NOT_ANNOTATED_CDS"/>
    <property type="molecule type" value="Genomic_DNA"/>
</dbReference>
<dbReference type="Gramene" id="KQL07344">
    <property type="protein sequence ID" value="KQL07344"/>
    <property type="gene ID" value="SETIT_005585mg"/>
</dbReference>
<protein>
    <submittedName>
        <fullName evidence="1">Uncharacterized protein</fullName>
    </submittedName>
</protein>
<sequence>MKKEFRFRHSEFIHSGNILRFRCAAFAPAQVYC</sequence>
<dbReference type="Proteomes" id="UP000004995">
    <property type="component" value="Unassembled WGS sequence"/>
</dbReference>
<dbReference type="AlphaFoldDB" id="K3XTH0"/>
<name>K3XTH0_SETIT</name>
<reference evidence="2" key="1">
    <citation type="journal article" date="2012" name="Nat. Biotechnol.">
        <title>Reference genome sequence of the model plant Setaria.</title>
        <authorList>
            <person name="Bennetzen J.L."/>
            <person name="Schmutz J."/>
            <person name="Wang H."/>
            <person name="Percifield R."/>
            <person name="Hawkins J."/>
            <person name="Pontaroli A.C."/>
            <person name="Estep M."/>
            <person name="Feng L."/>
            <person name="Vaughn J.N."/>
            <person name="Grimwood J."/>
            <person name="Jenkins J."/>
            <person name="Barry K."/>
            <person name="Lindquist E."/>
            <person name="Hellsten U."/>
            <person name="Deshpande S."/>
            <person name="Wang X."/>
            <person name="Wu X."/>
            <person name="Mitros T."/>
            <person name="Triplett J."/>
            <person name="Yang X."/>
            <person name="Ye C.Y."/>
            <person name="Mauro-Herrera M."/>
            <person name="Wang L."/>
            <person name="Li P."/>
            <person name="Sharma M."/>
            <person name="Sharma R."/>
            <person name="Ronald P.C."/>
            <person name="Panaud O."/>
            <person name="Kellogg E.A."/>
            <person name="Brutnell T.P."/>
            <person name="Doust A.N."/>
            <person name="Tuskan G.A."/>
            <person name="Rokhsar D."/>
            <person name="Devos K.M."/>
        </authorList>
    </citation>
    <scope>NUCLEOTIDE SEQUENCE [LARGE SCALE GENOMIC DNA]</scope>
    <source>
        <strain evidence="2">cv. Yugu1</strain>
    </source>
</reference>
<dbReference type="EnsemblPlants" id="KQL07344">
    <property type="protein sequence ID" value="KQL07344"/>
    <property type="gene ID" value="SETIT_005585mg"/>
</dbReference>
<accession>K3XTH0</accession>
<dbReference type="HOGENOM" id="CLU_3385644_0_0_1"/>
<keyword evidence="2" id="KW-1185">Reference proteome</keyword>
<organism evidence="1 2">
    <name type="scientific">Setaria italica</name>
    <name type="common">Foxtail millet</name>
    <name type="synonym">Panicum italicum</name>
    <dbReference type="NCBI Taxonomy" id="4555"/>
    <lineage>
        <taxon>Eukaryota</taxon>
        <taxon>Viridiplantae</taxon>
        <taxon>Streptophyta</taxon>
        <taxon>Embryophyta</taxon>
        <taxon>Tracheophyta</taxon>
        <taxon>Spermatophyta</taxon>
        <taxon>Magnoliopsida</taxon>
        <taxon>Liliopsida</taxon>
        <taxon>Poales</taxon>
        <taxon>Poaceae</taxon>
        <taxon>PACMAD clade</taxon>
        <taxon>Panicoideae</taxon>
        <taxon>Panicodae</taxon>
        <taxon>Paniceae</taxon>
        <taxon>Cenchrinae</taxon>
        <taxon>Setaria</taxon>
    </lineage>
</organism>
<proteinExistence type="predicted"/>
<reference evidence="1" key="2">
    <citation type="submission" date="2018-08" db="UniProtKB">
        <authorList>
            <consortium name="EnsemblPlants"/>
        </authorList>
    </citation>
    <scope>IDENTIFICATION</scope>
    <source>
        <strain evidence="1">Yugu1</strain>
    </source>
</reference>